<dbReference type="GO" id="GO:0016491">
    <property type="term" value="F:oxidoreductase activity"/>
    <property type="evidence" value="ECO:0007669"/>
    <property type="project" value="UniProtKB-KW"/>
</dbReference>
<keyword evidence="4" id="KW-1185">Reference proteome</keyword>
<evidence type="ECO:0000256" key="1">
    <source>
        <dbReference type="ARBA" id="ARBA00006484"/>
    </source>
</evidence>
<organism evidence="3 4">
    <name type="scientific">Orchesella cincta</name>
    <name type="common">Springtail</name>
    <name type="synonym">Podura cincta</name>
    <dbReference type="NCBI Taxonomy" id="48709"/>
    <lineage>
        <taxon>Eukaryota</taxon>
        <taxon>Metazoa</taxon>
        <taxon>Ecdysozoa</taxon>
        <taxon>Arthropoda</taxon>
        <taxon>Hexapoda</taxon>
        <taxon>Collembola</taxon>
        <taxon>Entomobryomorpha</taxon>
        <taxon>Entomobryoidea</taxon>
        <taxon>Orchesellidae</taxon>
        <taxon>Orchesellinae</taxon>
        <taxon>Orchesella</taxon>
    </lineage>
</organism>
<reference evidence="3 4" key="1">
    <citation type="journal article" date="2016" name="Genome Biol. Evol.">
        <title>Gene Family Evolution Reflects Adaptation to Soil Environmental Stressors in the Genome of the Collembolan Orchesella cincta.</title>
        <authorList>
            <person name="Faddeeva-Vakhrusheva A."/>
            <person name="Derks M.F."/>
            <person name="Anvar S.Y."/>
            <person name="Agamennone V."/>
            <person name="Suring W."/>
            <person name="Smit S."/>
            <person name="van Straalen N.M."/>
            <person name="Roelofs D."/>
        </authorList>
    </citation>
    <scope>NUCLEOTIDE SEQUENCE [LARGE SCALE GENOMIC DNA]</scope>
    <source>
        <tissue evidence="3">Mixed pool</tissue>
    </source>
</reference>
<name>A0A1D2MBN7_ORCCI</name>
<evidence type="ECO:0000313" key="3">
    <source>
        <dbReference type="EMBL" id="ODM90321.1"/>
    </source>
</evidence>
<sequence>MNALADTFVEKKYPGVLVPYKCDVSKDEELEKMFEWIENHHGGVDVCVNNAGFSYDKPLLEITGDEMRAMLDVNVSR</sequence>
<gene>
    <name evidence="3" type="ORF">Ocin01_16358</name>
</gene>
<keyword evidence="2" id="KW-0560">Oxidoreductase</keyword>
<dbReference type="AlphaFoldDB" id="A0A1D2MBN7"/>
<protein>
    <submittedName>
        <fullName evidence="3">Dehydrogenase/reductase SDR family member 11</fullName>
    </submittedName>
</protein>
<proteinExistence type="inferred from homology"/>
<dbReference type="Pfam" id="PF13561">
    <property type="entry name" value="adh_short_C2"/>
    <property type="match status" value="1"/>
</dbReference>
<dbReference type="PANTHER" id="PTHR43115:SF4">
    <property type="entry name" value="DEHYDROGENASE_REDUCTASE SDR FAMILY MEMBER 11"/>
    <property type="match status" value="1"/>
</dbReference>
<evidence type="ECO:0000313" key="4">
    <source>
        <dbReference type="Proteomes" id="UP000094527"/>
    </source>
</evidence>
<accession>A0A1D2MBN7</accession>
<dbReference type="Proteomes" id="UP000094527">
    <property type="component" value="Unassembled WGS sequence"/>
</dbReference>
<dbReference type="SUPFAM" id="SSF51735">
    <property type="entry name" value="NAD(P)-binding Rossmann-fold domains"/>
    <property type="match status" value="1"/>
</dbReference>
<dbReference type="STRING" id="48709.A0A1D2MBN7"/>
<comment type="similarity">
    <text evidence="1">Belongs to the short-chain dehydrogenases/reductases (SDR) family.</text>
</comment>
<dbReference type="Gene3D" id="3.40.50.720">
    <property type="entry name" value="NAD(P)-binding Rossmann-like Domain"/>
    <property type="match status" value="1"/>
</dbReference>
<dbReference type="PANTHER" id="PTHR43115">
    <property type="entry name" value="DEHYDROGENASE/REDUCTASE SDR FAMILY MEMBER 11"/>
    <property type="match status" value="1"/>
</dbReference>
<dbReference type="EMBL" id="LJIJ01002035">
    <property type="protein sequence ID" value="ODM90321.1"/>
    <property type="molecule type" value="Genomic_DNA"/>
</dbReference>
<comment type="caution">
    <text evidence="3">The sequence shown here is derived from an EMBL/GenBank/DDBJ whole genome shotgun (WGS) entry which is preliminary data.</text>
</comment>
<dbReference type="InterPro" id="IPR036291">
    <property type="entry name" value="NAD(P)-bd_dom_sf"/>
</dbReference>
<dbReference type="OrthoDB" id="1933717at2759"/>
<evidence type="ECO:0000256" key="2">
    <source>
        <dbReference type="ARBA" id="ARBA00023002"/>
    </source>
</evidence>
<dbReference type="InterPro" id="IPR002347">
    <property type="entry name" value="SDR_fam"/>
</dbReference>